<comment type="caution">
    <text evidence="1">The sequence shown here is derived from an EMBL/GenBank/DDBJ whole genome shotgun (WGS) entry which is preliminary data.</text>
</comment>
<evidence type="ECO:0000313" key="1">
    <source>
        <dbReference type="EMBL" id="KSV17312.1"/>
    </source>
</evidence>
<sequence length="89" mass="10368">MSRTGVVERGEDDFNLRMLQNELDICAEEMGNAGCDSCSCQRLCDRLWASIRPAKDNMLAVDEYFDYSRKFKEIRTARYCRQYLPLITA</sequence>
<dbReference type="RefSeq" id="WP_058292724.1">
    <property type="nucleotide sequence ID" value="NZ_JGYD01000025.1"/>
</dbReference>
<gene>
    <name evidence="1" type="ORF">DA01_07760</name>
</gene>
<dbReference type="EMBL" id="JGYD01000025">
    <property type="protein sequence ID" value="KSV17312.1"/>
    <property type="molecule type" value="Genomic_DNA"/>
</dbReference>
<dbReference type="AlphaFoldDB" id="A0A0V8M0T5"/>
<dbReference type="Proteomes" id="UP000053577">
    <property type="component" value="Unassembled WGS sequence"/>
</dbReference>
<proteinExistence type="predicted"/>
<protein>
    <submittedName>
        <fullName evidence="1">Uncharacterized protein</fullName>
    </submittedName>
</protein>
<accession>A0A0V8M0T5</accession>
<evidence type="ECO:0000313" key="2">
    <source>
        <dbReference type="Proteomes" id="UP000053577"/>
    </source>
</evidence>
<dbReference type="PATRIC" id="fig|61435.5.peg.1522"/>
<name>A0A0V8M0T5_9CHLR</name>
<reference evidence="1 2" key="1">
    <citation type="journal article" date="2015" name="Sci. Rep.">
        <title>A comparative genomics and reductive dehalogenase gene transcription study of two chloroethene-respiring bacteria, Dehalococcoides mccartyi strains MB and 11a.</title>
        <authorList>
            <person name="Low A."/>
            <person name="Shen Z."/>
            <person name="Cheng D."/>
            <person name="Rogers M.J."/>
            <person name="Lee P.K."/>
            <person name="He J."/>
        </authorList>
    </citation>
    <scope>NUCLEOTIDE SEQUENCE [LARGE SCALE GENOMIC DNA]</scope>
    <source>
        <strain evidence="1 2">MB</strain>
    </source>
</reference>
<organism evidence="1 2">
    <name type="scientific">Dehalococcoides mccartyi</name>
    <dbReference type="NCBI Taxonomy" id="61435"/>
    <lineage>
        <taxon>Bacteria</taxon>
        <taxon>Bacillati</taxon>
        <taxon>Chloroflexota</taxon>
        <taxon>Dehalococcoidia</taxon>
        <taxon>Dehalococcoidales</taxon>
        <taxon>Dehalococcoidaceae</taxon>
        <taxon>Dehalococcoides</taxon>
    </lineage>
</organism>